<evidence type="ECO:0000313" key="20">
    <source>
        <dbReference type="Proteomes" id="UP000030016"/>
    </source>
</evidence>
<dbReference type="PANTHER" id="PTHR43228:SF5">
    <property type="entry name" value="STAGE 0 SPORULATION PROTEIN A"/>
    <property type="match status" value="1"/>
</dbReference>
<dbReference type="CDD" id="cd17561">
    <property type="entry name" value="REC_Spo0A"/>
    <property type="match status" value="1"/>
</dbReference>
<sequence length="270" mass="30265">MDNNKISVVIADDNKEFCNILNDYLLNQRDIVVTGVAKDGIEALKLIQEKKPDLLILDIIMPHLDGLGVLEKINTMNIEKLPRVIVLSAVGQDKITQRAITLGADYYVVKPFDMDVFTKRIRQMFNNTISTEGVKKAAPMIESGDIPVSNNEPMDLESEITNIIHEIGVPAHIKGYMYLREAISMVVNDVELLSAVTKELYPSIAKKYNTTASRVERAIRHAIEVAWSRGQVETINRIFGYTIHNGKGKPTNSEFIAMVADKLRLKNKVS</sequence>
<dbReference type="InterPro" id="IPR001789">
    <property type="entry name" value="Sig_transdc_resp-reg_receiver"/>
</dbReference>
<evidence type="ECO:0000259" key="18">
    <source>
        <dbReference type="PROSITE" id="PS50110"/>
    </source>
</evidence>
<dbReference type="GO" id="GO:0030435">
    <property type="term" value="P:sporulation resulting in formation of a cellular spore"/>
    <property type="evidence" value="ECO:0007669"/>
    <property type="project" value="UniProtKB-UniRule"/>
</dbReference>
<dbReference type="InterPro" id="IPR016032">
    <property type="entry name" value="Sig_transdc_resp-reg_C-effctor"/>
</dbReference>
<keyword evidence="6 15" id="KW-0479">Metal-binding</keyword>
<dbReference type="GO" id="GO:0000160">
    <property type="term" value="P:phosphorelay signal transduction system"/>
    <property type="evidence" value="ECO:0007669"/>
    <property type="project" value="UniProtKB-UniRule"/>
</dbReference>
<evidence type="ECO:0000256" key="5">
    <source>
        <dbReference type="ARBA" id="ARBA00022553"/>
    </source>
</evidence>
<keyword evidence="7 15" id="KW-0106">Calcium</keyword>
<dbReference type="Pfam" id="PF08769">
    <property type="entry name" value="Spo0A_C"/>
    <property type="match status" value="1"/>
</dbReference>
<evidence type="ECO:0000256" key="1">
    <source>
        <dbReference type="ARBA" id="ARBA00004496"/>
    </source>
</evidence>
<evidence type="ECO:0000256" key="3">
    <source>
        <dbReference type="ARBA" id="ARBA00022490"/>
    </source>
</evidence>
<dbReference type="SMART" id="SM00448">
    <property type="entry name" value="REC"/>
    <property type="match status" value="1"/>
</dbReference>
<keyword evidence="13 15" id="KW-0804">Transcription</keyword>
<dbReference type="GO" id="GO:0003700">
    <property type="term" value="F:DNA-binding transcription factor activity"/>
    <property type="evidence" value="ECO:0007669"/>
    <property type="project" value="InterPro"/>
</dbReference>
<keyword evidence="9 15" id="KW-0902">Two-component regulatory system</keyword>
<dbReference type="InterPro" id="IPR012052">
    <property type="entry name" value="Spore_0_A"/>
</dbReference>
<organism evidence="19 20">
    <name type="scientific">Clostridium novyi A str. 4570</name>
    <dbReference type="NCBI Taxonomy" id="1444290"/>
    <lineage>
        <taxon>Bacteria</taxon>
        <taxon>Bacillati</taxon>
        <taxon>Bacillota</taxon>
        <taxon>Clostridia</taxon>
        <taxon>Eubacteriales</taxon>
        <taxon>Clostridiaceae</taxon>
        <taxon>Clostridium</taxon>
    </lineage>
</organism>
<gene>
    <name evidence="19" type="ORF">Z969_08940</name>
</gene>
<dbReference type="InterPro" id="IPR036388">
    <property type="entry name" value="WH-like_DNA-bd_sf"/>
</dbReference>
<evidence type="ECO:0000256" key="16">
    <source>
        <dbReference type="PIRSR" id="PIRSR002937-1"/>
    </source>
</evidence>
<evidence type="ECO:0000256" key="14">
    <source>
        <dbReference type="ARBA" id="ARBA00024867"/>
    </source>
</evidence>
<dbReference type="Pfam" id="PF00072">
    <property type="entry name" value="Response_reg"/>
    <property type="match status" value="1"/>
</dbReference>
<dbReference type="GO" id="GO:0042173">
    <property type="term" value="P:regulation of sporulation resulting in formation of a cellular spore"/>
    <property type="evidence" value="ECO:0007669"/>
    <property type="project" value="InterPro"/>
</dbReference>
<dbReference type="InterPro" id="IPR052048">
    <property type="entry name" value="ST_Response_Regulator"/>
</dbReference>
<dbReference type="Gene3D" id="1.10.10.10">
    <property type="entry name" value="Winged helix-like DNA-binding domain superfamily/Winged helix DNA-binding domain"/>
    <property type="match status" value="1"/>
</dbReference>
<evidence type="ECO:0000256" key="12">
    <source>
        <dbReference type="ARBA" id="ARBA00023159"/>
    </source>
</evidence>
<accession>A0AA88ZK04</accession>
<evidence type="ECO:0000256" key="9">
    <source>
        <dbReference type="ARBA" id="ARBA00023012"/>
    </source>
</evidence>
<evidence type="ECO:0000256" key="17">
    <source>
        <dbReference type="PROSITE-ProRule" id="PRU00169"/>
    </source>
</evidence>
<dbReference type="Proteomes" id="UP000030016">
    <property type="component" value="Unassembled WGS sequence"/>
</dbReference>
<comment type="caution">
    <text evidence="19">The sequence shown here is derived from an EMBL/GenBank/DDBJ whole genome shotgun (WGS) entry which is preliminary data.</text>
</comment>
<keyword evidence="11 15" id="KW-0238">DNA-binding</keyword>
<evidence type="ECO:0000256" key="10">
    <source>
        <dbReference type="ARBA" id="ARBA00023015"/>
    </source>
</evidence>
<feature type="binding site" evidence="16">
    <location>
        <position position="58"/>
    </location>
    <ligand>
        <name>Ca(2+)</name>
        <dbReference type="ChEBI" id="CHEBI:29108"/>
    </ligand>
</feature>
<protein>
    <recommendedName>
        <fullName evidence="2 15">Stage 0 sporulation protein A homolog</fullName>
    </recommendedName>
</protein>
<dbReference type="GO" id="GO:0005509">
    <property type="term" value="F:calcium ion binding"/>
    <property type="evidence" value="ECO:0007669"/>
    <property type="project" value="UniProtKB-UniRule"/>
</dbReference>
<dbReference type="PROSITE" id="PS50110">
    <property type="entry name" value="RESPONSE_REGULATORY"/>
    <property type="match status" value="1"/>
</dbReference>
<evidence type="ECO:0000256" key="4">
    <source>
        <dbReference type="ARBA" id="ARBA00022491"/>
    </source>
</evidence>
<dbReference type="SUPFAM" id="SSF52172">
    <property type="entry name" value="CheY-like"/>
    <property type="match status" value="1"/>
</dbReference>
<dbReference type="Gene3D" id="3.40.50.2300">
    <property type="match status" value="1"/>
</dbReference>
<dbReference type="PIRSF" id="PIRSF002937">
    <property type="entry name" value="Res_reg_Spo0A"/>
    <property type="match status" value="1"/>
</dbReference>
<evidence type="ECO:0000256" key="15">
    <source>
        <dbReference type="PIRNR" id="PIRNR002937"/>
    </source>
</evidence>
<comment type="subcellular location">
    <subcellularLocation>
        <location evidence="1 15">Cytoplasm</location>
    </subcellularLocation>
</comment>
<feature type="modified residue" description="4-aspartylphosphate" evidence="17">
    <location>
        <position position="58"/>
    </location>
</feature>
<name>A0AA88ZK04_CLONO</name>
<evidence type="ECO:0000313" key="19">
    <source>
        <dbReference type="EMBL" id="KGN00969.1"/>
    </source>
</evidence>
<dbReference type="RefSeq" id="WP_039250506.1">
    <property type="nucleotide sequence ID" value="NZ_JDRX01000025.1"/>
</dbReference>
<dbReference type="AlphaFoldDB" id="A0AA88ZK04"/>
<evidence type="ECO:0000256" key="11">
    <source>
        <dbReference type="ARBA" id="ARBA00023125"/>
    </source>
</evidence>
<feature type="binding site" evidence="16">
    <location>
        <position position="12"/>
    </location>
    <ligand>
        <name>Ca(2+)</name>
        <dbReference type="ChEBI" id="CHEBI:29108"/>
    </ligand>
</feature>
<keyword evidence="4 15" id="KW-0678">Repressor</keyword>
<dbReference type="SUPFAM" id="SSF46894">
    <property type="entry name" value="C-terminal effector domain of the bipartite response regulators"/>
    <property type="match status" value="1"/>
</dbReference>
<dbReference type="InterPro" id="IPR011006">
    <property type="entry name" value="CheY-like_superfamily"/>
</dbReference>
<evidence type="ECO:0000256" key="6">
    <source>
        <dbReference type="ARBA" id="ARBA00022723"/>
    </source>
</evidence>
<reference evidence="19 20" key="1">
    <citation type="submission" date="2014-01" db="EMBL/GenBank/DDBJ databases">
        <title>Plasmidome dynamics in the species complex Clostridium novyi sensu lato converts strains of independent lineages into distinctly different pathogens.</title>
        <authorList>
            <person name="Skarin H."/>
            <person name="Segerman B."/>
        </authorList>
    </citation>
    <scope>NUCLEOTIDE SEQUENCE [LARGE SCALE GENOMIC DNA]</scope>
    <source>
        <strain evidence="19 20">4570</strain>
    </source>
</reference>
<keyword evidence="10 15" id="KW-0805">Transcription regulation</keyword>
<proteinExistence type="predicted"/>
<dbReference type="GO" id="GO:0003677">
    <property type="term" value="F:DNA binding"/>
    <property type="evidence" value="ECO:0007669"/>
    <property type="project" value="UniProtKB-KW"/>
</dbReference>
<comment type="function">
    <text evidence="14 15">May play the central regulatory role in sporulation. It may be an element of the effector pathway responsible for the activation of sporulation genes in response to nutritional stress. Spo0A may act in concert with spo0H (a sigma factor) to control the expression of some genes that are critical to the sporulation process.</text>
</comment>
<comment type="cofactor">
    <cofactor evidence="15 16">
        <name>Ca(2+)</name>
        <dbReference type="ChEBI" id="CHEBI:29108"/>
    </cofactor>
    <text evidence="15 16">Binds 1 Ca(2+) ion per subunit.</text>
</comment>
<dbReference type="GO" id="GO:0005737">
    <property type="term" value="C:cytoplasm"/>
    <property type="evidence" value="ECO:0007669"/>
    <property type="project" value="UniProtKB-SubCell"/>
</dbReference>
<evidence type="ECO:0000256" key="7">
    <source>
        <dbReference type="ARBA" id="ARBA00022837"/>
    </source>
</evidence>
<dbReference type="GO" id="GO:0051606">
    <property type="term" value="P:detection of stimulus"/>
    <property type="evidence" value="ECO:0007669"/>
    <property type="project" value="UniProtKB-UniRule"/>
</dbReference>
<evidence type="ECO:0000256" key="13">
    <source>
        <dbReference type="ARBA" id="ARBA00023163"/>
    </source>
</evidence>
<keyword evidence="3 15" id="KW-0963">Cytoplasm</keyword>
<dbReference type="EMBL" id="JDRX01000025">
    <property type="protein sequence ID" value="KGN00969.1"/>
    <property type="molecule type" value="Genomic_DNA"/>
</dbReference>
<keyword evidence="12 15" id="KW-0010">Activator</keyword>
<feature type="binding site" evidence="16">
    <location>
        <position position="13"/>
    </location>
    <ligand>
        <name>Ca(2+)</name>
        <dbReference type="ChEBI" id="CHEBI:29108"/>
    </ligand>
</feature>
<dbReference type="FunFam" id="1.10.10.10:FF:000107">
    <property type="entry name" value="Stage 0 sporulation protein A"/>
    <property type="match status" value="1"/>
</dbReference>
<dbReference type="NCBIfam" id="TIGR02875">
    <property type="entry name" value="spore_0_A"/>
    <property type="match status" value="1"/>
</dbReference>
<dbReference type="InterPro" id="IPR014879">
    <property type="entry name" value="Spo0A_C"/>
</dbReference>
<evidence type="ECO:0000256" key="8">
    <source>
        <dbReference type="ARBA" id="ARBA00022969"/>
    </source>
</evidence>
<evidence type="ECO:0000256" key="2">
    <source>
        <dbReference type="ARBA" id="ARBA00018672"/>
    </source>
</evidence>
<dbReference type="PANTHER" id="PTHR43228">
    <property type="entry name" value="TWO-COMPONENT RESPONSE REGULATOR"/>
    <property type="match status" value="1"/>
</dbReference>
<keyword evidence="8 15" id="KW-0749">Sporulation</keyword>
<feature type="domain" description="Response regulatory" evidence="18">
    <location>
        <begin position="7"/>
        <end position="125"/>
    </location>
</feature>
<keyword evidence="5 17" id="KW-0597">Phosphoprotein</keyword>